<gene>
    <name evidence="2" type="ORF">GO816_04825</name>
</gene>
<dbReference type="OrthoDB" id="973569at2"/>
<keyword evidence="3" id="KW-1185">Reference proteome</keyword>
<reference evidence="2 3" key="1">
    <citation type="submission" date="2019-12" db="EMBL/GenBank/DDBJ databases">
        <title>Mucilaginibacter sp. HME9299 genome sequencing and assembly.</title>
        <authorList>
            <person name="Kang H."/>
            <person name="Kim H."/>
            <person name="Joh K."/>
        </authorList>
    </citation>
    <scope>NUCLEOTIDE SEQUENCE [LARGE SCALE GENOMIC DNA]</scope>
    <source>
        <strain evidence="2 3">HME9299</strain>
    </source>
</reference>
<comment type="caution">
    <text evidence="2">The sequence shown here is derived from an EMBL/GenBank/DDBJ whole genome shotgun (WGS) entry which is preliminary data.</text>
</comment>
<proteinExistence type="predicted"/>
<feature type="signal peptide" evidence="1">
    <location>
        <begin position="1"/>
        <end position="22"/>
    </location>
</feature>
<evidence type="ECO:0008006" key="4">
    <source>
        <dbReference type="Google" id="ProtNLM"/>
    </source>
</evidence>
<evidence type="ECO:0000256" key="1">
    <source>
        <dbReference type="SAM" id="SignalP"/>
    </source>
</evidence>
<sequence>MKLFTKSALVAVACVVLIGAEACKKPIDDLDIIVNTGTLSTTPMLVQFVNANTTSTTKLPDAFKVTVNGTGAQYLQVDGGGKNFTALKGYLPLSLVKGIVPTKNNPITFCISATLPGYAPISQTISLTSSTPSAPVIKLVEYAKPVNGTTAITRENSVTAGTTATININTPTGNGVDEASRINITTGTKLLDADNNPINASQLSSKIVYFGTGNENAAAAFPGGFDLINAIGPNGQPVNNGATFVTAGLLSIDMTAGSTAVKAFSKPVNVTMEINPDLINPQTKKAVKAGDAIPVWSLNEQTGQWKYESNTTITYNSSNKLSVSFPITHLSAWSANWYTTNCNSDLNVNVRIPNTDEDINGDYQISLVTANDQPVASAITSSIRNGFKAVLSNFPSDAGNLKVVVYAQTANGLNKLGETSFFEACGKGSVDVTLTGITVIDYVQTTVKISARCTNQRVVAQPSTWLTLKDNTTGQSINIYMTDGVSSANLINGHTYSISTTFAGKNYNSASFKLDKTAGINIPSVDGLSGTANYDQTADAITVEAKFVLADCN</sequence>
<dbReference type="RefSeq" id="WP_157540233.1">
    <property type="nucleotide sequence ID" value="NZ_WQLA01000002.1"/>
</dbReference>
<feature type="chain" id="PRO_5026226019" description="DUF1735 domain-containing protein" evidence="1">
    <location>
        <begin position="23"/>
        <end position="553"/>
    </location>
</feature>
<name>A0A6I4IQ44_9SPHI</name>
<dbReference type="Proteomes" id="UP000434850">
    <property type="component" value="Unassembled WGS sequence"/>
</dbReference>
<accession>A0A6I4IQ44</accession>
<dbReference type="EMBL" id="WQLA01000002">
    <property type="protein sequence ID" value="MVN90444.1"/>
    <property type="molecule type" value="Genomic_DNA"/>
</dbReference>
<keyword evidence="1" id="KW-0732">Signal</keyword>
<evidence type="ECO:0000313" key="2">
    <source>
        <dbReference type="EMBL" id="MVN90444.1"/>
    </source>
</evidence>
<dbReference type="AlphaFoldDB" id="A0A6I4IQ44"/>
<protein>
    <recommendedName>
        <fullName evidence="4">DUF1735 domain-containing protein</fullName>
    </recommendedName>
</protein>
<evidence type="ECO:0000313" key="3">
    <source>
        <dbReference type="Proteomes" id="UP000434850"/>
    </source>
</evidence>
<organism evidence="2 3">
    <name type="scientific">Mucilaginibacter aquatilis</name>
    <dbReference type="NCBI Taxonomy" id="1517760"/>
    <lineage>
        <taxon>Bacteria</taxon>
        <taxon>Pseudomonadati</taxon>
        <taxon>Bacteroidota</taxon>
        <taxon>Sphingobacteriia</taxon>
        <taxon>Sphingobacteriales</taxon>
        <taxon>Sphingobacteriaceae</taxon>
        <taxon>Mucilaginibacter</taxon>
    </lineage>
</organism>